<comment type="similarity">
    <text evidence="1 3">Belongs to the TPP enzyme family.</text>
</comment>
<evidence type="ECO:0000256" key="2">
    <source>
        <dbReference type="ARBA" id="ARBA00023052"/>
    </source>
</evidence>
<evidence type="ECO:0000313" key="8">
    <source>
        <dbReference type="Proteomes" id="UP001237448"/>
    </source>
</evidence>
<dbReference type="NCBIfam" id="NF004807">
    <property type="entry name" value="PRK06154.1"/>
    <property type="match status" value="1"/>
</dbReference>
<dbReference type="Pfam" id="PF00205">
    <property type="entry name" value="TPP_enzyme_M"/>
    <property type="match status" value="1"/>
</dbReference>
<accession>A0ABU0FFX8</accession>
<comment type="caution">
    <text evidence="7">The sequence shown here is derived from an EMBL/GenBank/DDBJ whole genome shotgun (WGS) entry which is preliminary data.</text>
</comment>
<name>A0ABU0FFX8_9HYPH</name>
<feature type="domain" description="Thiamine pyrophosphate enzyme central" evidence="4">
    <location>
        <begin position="185"/>
        <end position="318"/>
    </location>
</feature>
<dbReference type="RefSeq" id="WP_307427642.1">
    <property type="nucleotide sequence ID" value="NZ_JAUSVK010000001.1"/>
</dbReference>
<sequence length="546" mass="58475">MNGAEVVAAILKREGVERIIGFPHSELIETTAALGMPPLITRTERIAVNIADGFTRVSGARRLAAVTVQYGPGAECAFGAVAQAYSDNTPLLFLPTGHPLGRNAVPQNFEALRSFAHVTGWSVRSERGDALPQLFQNAFARARNGTPGPLMIELPTDILQAPAPWNPDAYVPPRRSSPCADPVDIRRMLDALLAAECPLLLAGQGVLYADGCEELLALAELLQIPVVTTLNGKSAFPEDHPLSLGTGGKSYASAIGAFYGKADFILGVGTSFTRSLYITPLPAACRLAQVTLAPADIGKDYPVDMAVVADAKAVLGQLLEEARSRRGLAEERAQSPVAAEIAALHHAFAAKWAPLVDDDASPMSPYRVLRDLSRTVDLRKTIATHDAGHPRDQMLPFWKTPIPHGYVGWGKSTQLGSGLGLMIGARLARPDHLCIAVMGEAAFGMVGMDFETATRHQLPIMVVLFRNGIMGGYGQYLPQASERFGVDRLTGDYVGVARALGGHAERVEAPRDLVPAFRRAIAAIEEGRPALVECVTREERRIPGLV</sequence>
<dbReference type="InterPro" id="IPR045229">
    <property type="entry name" value="TPP_enz"/>
</dbReference>
<dbReference type="InterPro" id="IPR029061">
    <property type="entry name" value="THDP-binding"/>
</dbReference>
<dbReference type="Pfam" id="PF02776">
    <property type="entry name" value="TPP_enzyme_N"/>
    <property type="match status" value="1"/>
</dbReference>
<dbReference type="Gene3D" id="3.40.50.970">
    <property type="match status" value="2"/>
</dbReference>
<reference evidence="7 8" key="1">
    <citation type="submission" date="2023-07" db="EMBL/GenBank/DDBJ databases">
        <title>Genomic Encyclopedia of Type Strains, Phase IV (KMG-IV): sequencing the most valuable type-strain genomes for metagenomic binning, comparative biology and taxonomic classification.</title>
        <authorList>
            <person name="Goeker M."/>
        </authorList>
    </citation>
    <scope>NUCLEOTIDE SEQUENCE [LARGE SCALE GENOMIC DNA]</scope>
    <source>
        <strain evidence="7 8">DSM 5896</strain>
    </source>
</reference>
<dbReference type="SUPFAM" id="SSF52518">
    <property type="entry name" value="Thiamin diphosphate-binding fold (THDP-binding)"/>
    <property type="match status" value="2"/>
</dbReference>
<keyword evidence="7" id="KW-0808">Transferase</keyword>
<dbReference type="InterPro" id="IPR029035">
    <property type="entry name" value="DHS-like_NAD/FAD-binding_dom"/>
</dbReference>
<evidence type="ECO:0000259" key="4">
    <source>
        <dbReference type="Pfam" id="PF00205"/>
    </source>
</evidence>
<proteinExistence type="inferred from homology"/>
<evidence type="ECO:0000256" key="1">
    <source>
        <dbReference type="ARBA" id="ARBA00007812"/>
    </source>
</evidence>
<evidence type="ECO:0000259" key="6">
    <source>
        <dbReference type="Pfam" id="PF02776"/>
    </source>
</evidence>
<dbReference type="SUPFAM" id="SSF52467">
    <property type="entry name" value="DHS-like NAD/FAD-binding domain"/>
    <property type="match status" value="1"/>
</dbReference>
<dbReference type="InterPro" id="IPR011766">
    <property type="entry name" value="TPP_enzyme_TPP-bd"/>
</dbReference>
<dbReference type="InterPro" id="IPR012000">
    <property type="entry name" value="Thiamin_PyroP_enz_cen_dom"/>
</dbReference>
<dbReference type="Pfam" id="PF02775">
    <property type="entry name" value="TPP_enzyme_C"/>
    <property type="match status" value="1"/>
</dbReference>
<keyword evidence="2 3" id="KW-0786">Thiamine pyrophosphate</keyword>
<dbReference type="Proteomes" id="UP001237448">
    <property type="component" value="Unassembled WGS sequence"/>
</dbReference>
<gene>
    <name evidence="7" type="ORF">J3R73_002747</name>
</gene>
<feature type="domain" description="Thiamine pyrophosphate enzyme TPP-binding" evidence="5">
    <location>
        <begin position="393"/>
        <end position="534"/>
    </location>
</feature>
<protein>
    <submittedName>
        <fullName evidence="7">Acetolactate synthase-1/2/3 large subunit</fullName>
        <ecNumber evidence="7">2.2.1.6</ecNumber>
    </submittedName>
</protein>
<dbReference type="GO" id="GO:0003984">
    <property type="term" value="F:acetolactate synthase activity"/>
    <property type="evidence" value="ECO:0007669"/>
    <property type="project" value="UniProtKB-EC"/>
</dbReference>
<keyword evidence="8" id="KW-1185">Reference proteome</keyword>
<feature type="domain" description="Thiamine pyrophosphate enzyme N-terminal TPP-binding" evidence="6">
    <location>
        <begin position="1"/>
        <end position="103"/>
    </location>
</feature>
<dbReference type="EMBL" id="JAUSVK010000001">
    <property type="protein sequence ID" value="MDQ0392955.1"/>
    <property type="molecule type" value="Genomic_DNA"/>
</dbReference>
<evidence type="ECO:0000256" key="3">
    <source>
        <dbReference type="RuleBase" id="RU362132"/>
    </source>
</evidence>
<dbReference type="CDD" id="cd07035">
    <property type="entry name" value="TPP_PYR_POX_like"/>
    <property type="match status" value="1"/>
</dbReference>
<dbReference type="EC" id="2.2.1.6" evidence="7"/>
<evidence type="ECO:0000259" key="5">
    <source>
        <dbReference type="Pfam" id="PF02775"/>
    </source>
</evidence>
<dbReference type="Gene3D" id="3.40.50.1220">
    <property type="entry name" value="TPP-binding domain"/>
    <property type="match status" value="1"/>
</dbReference>
<dbReference type="PANTHER" id="PTHR18968:SF13">
    <property type="entry name" value="ACETOLACTATE SYNTHASE CATALYTIC SUBUNIT, MITOCHONDRIAL"/>
    <property type="match status" value="1"/>
</dbReference>
<dbReference type="PANTHER" id="PTHR18968">
    <property type="entry name" value="THIAMINE PYROPHOSPHATE ENZYMES"/>
    <property type="match status" value="1"/>
</dbReference>
<dbReference type="InterPro" id="IPR012001">
    <property type="entry name" value="Thiamin_PyroP_enz_TPP-bd_dom"/>
</dbReference>
<organism evidence="7 8">
    <name type="scientific">Labrys monachus</name>
    <dbReference type="NCBI Taxonomy" id="217067"/>
    <lineage>
        <taxon>Bacteria</taxon>
        <taxon>Pseudomonadati</taxon>
        <taxon>Pseudomonadota</taxon>
        <taxon>Alphaproteobacteria</taxon>
        <taxon>Hyphomicrobiales</taxon>
        <taxon>Xanthobacteraceae</taxon>
        <taxon>Labrys</taxon>
    </lineage>
</organism>
<evidence type="ECO:0000313" key="7">
    <source>
        <dbReference type="EMBL" id="MDQ0392955.1"/>
    </source>
</evidence>